<dbReference type="InterPro" id="IPR029045">
    <property type="entry name" value="ClpP/crotonase-like_dom_sf"/>
</dbReference>
<dbReference type="AlphaFoldDB" id="A0A835K3M4"/>
<dbReference type="SUPFAM" id="SSF52096">
    <property type="entry name" value="ClpP/crotonase"/>
    <property type="match status" value="1"/>
</dbReference>
<dbReference type="Proteomes" id="UP000657918">
    <property type="component" value="Unassembled WGS sequence"/>
</dbReference>
<evidence type="ECO:0000256" key="2">
    <source>
        <dbReference type="ARBA" id="ARBA00022840"/>
    </source>
</evidence>
<dbReference type="Pfam" id="PF01039">
    <property type="entry name" value="Carboxyl_trans"/>
    <property type="match status" value="1"/>
</dbReference>
<keyword evidence="2" id="KW-0067">ATP-binding</keyword>
<name>A0A835K3M4_9ROSI</name>
<organism evidence="4 5">
    <name type="scientific">Salix dunnii</name>
    <dbReference type="NCBI Taxonomy" id="1413687"/>
    <lineage>
        <taxon>Eukaryota</taxon>
        <taxon>Viridiplantae</taxon>
        <taxon>Streptophyta</taxon>
        <taxon>Embryophyta</taxon>
        <taxon>Tracheophyta</taxon>
        <taxon>Spermatophyta</taxon>
        <taxon>Magnoliopsida</taxon>
        <taxon>eudicotyledons</taxon>
        <taxon>Gunneridae</taxon>
        <taxon>Pentapetalae</taxon>
        <taxon>rosids</taxon>
        <taxon>fabids</taxon>
        <taxon>Malpighiales</taxon>
        <taxon>Salicaceae</taxon>
        <taxon>Saliceae</taxon>
        <taxon>Salix</taxon>
    </lineage>
</organism>
<reference evidence="4 5" key="1">
    <citation type="submission" date="2020-10" db="EMBL/GenBank/DDBJ databases">
        <title>Plant Genome Project.</title>
        <authorList>
            <person name="Zhang R.-G."/>
        </authorList>
    </citation>
    <scope>NUCLEOTIDE SEQUENCE [LARGE SCALE GENOMIC DNA]</scope>
    <source>
        <strain evidence="4">FAFU-HL-1</strain>
        <tissue evidence="4">Leaf</tissue>
    </source>
</reference>
<dbReference type="InterPro" id="IPR034733">
    <property type="entry name" value="AcCoA_carboxyl_beta"/>
</dbReference>
<evidence type="ECO:0000259" key="3">
    <source>
        <dbReference type="Pfam" id="PF01039"/>
    </source>
</evidence>
<proteinExistence type="predicted"/>
<evidence type="ECO:0000313" key="4">
    <source>
        <dbReference type="EMBL" id="KAF9681804.1"/>
    </source>
</evidence>
<feature type="domain" description="Acetyl-coenzyme A carboxylase carboxyl transferase subunit beta" evidence="3">
    <location>
        <begin position="1"/>
        <end position="88"/>
    </location>
</feature>
<sequence length="90" mass="10426">MYADRTAKGNVLEPEGMIEMKFRTKDLLECMGRLDQRLINLNAKLKEASWSSAPYGMVDSLQQQIETREKQFLPVYTQTATNFDELHDLL</sequence>
<evidence type="ECO:0000256" key="1">
    <source>
        <dbReference type="ARBA" id="ARBA00022741"/>
    </source>
</evidence>
<dbReference type="PANTHER" id="PTHR45728">
    <property type="entry name" value="ACETYL-COA CARBOXYLASE, ISOFORM A"/>
    <property type="match status" value="1"/>
</dbReference>
<comment type="caution">
    <text evidence="4">The sequence shown here is derived from an EMBL/GenBank/DDBJ whole genome shotgun (WGS) entry which is preliminary data.</text>
</comment>
<keyword evidence="1" id="KW-0547">Nucleotide-binding</keyword>
<dbReference type="GO" id="GO:0003989">
    <property type="term" value="F:acetyl-CoA carboxylase activity"/>
    <property type="evidence" value="ECO:0007669"/>
    <property type="project" value="InterPro"/>
</dbReference>
<dbReference type="GO" id="GO:0005524">
    <property type="term" value="F:ATP binding"/>
    <property type="evidence" value="ECO:0007669"/>
    <property type="project" value="UniProtKB-KW"/>
</dbReference>
<evidence type="ECO:0000313" key="5">
    <source>
        <dbReference type="Proteomes" id="UP000657918"/>
    </source>
</evidence>
<dbReference type="EMBL" id="JADGMS010000005">
    <property type="protein sequence ID" value="KAF9681804.1"/>
    <property type="molecule type" value="Genomic_DNA"/>
</dbReference>
<dbReference type="GO" id="GO:0006633">
    <property type="term" value="P:fatty acid biosynthetic process"/>
    <property type="evidence" value="ECO:0007669"/>
    <property type="project" value="TreeGrafter"/>
</dbReference>
<dbReference type="Gene3D" id="3.90.226.10">
    <property type="entry name" value="2-enoyl-CoA Hydratase, Chain A, domain 1"/>
    <property type="match status" value="1"/>
</dbReference>
<accession>A0A835K3M4</accession>
<dbReference type="OrthoDB" id="849160at2759"/>
<gene>
    <name evidence="4" type="ORF">SADUNF_Sadunf05G0040700</name>
</gene>
<protein>
    <recommendedName>
        <fullName evidence="3">Acetyl-coenzyme A carboxylase carboxyl transferase subunit beta domain-containing protein</fullName>
    </recommendedName>
</protein>
<dbReference type="InterPro" id="IPR049076">
    <property type="entry name" value="ACCA"/>
</dbReference>
<dbReference type="PANTHER" id="PTHR45728:SF3">
    <property type="entry name" value="ACETYL-COA CARBOXYLASE"/>
    <property type="match status" value="1"/>
</dbReference>
<keyword evidence="5" id="KW-1185">Reference proteome</keyword>